<dbReference type="PANTHER" id="PTHR34501">
    <property type="entry name" value="PROTEIN YDDL-RELATED"/>
    <property type="match status" value="1"/>
</dbReference>
<evidence type="ECO:0000256" key="3">
    <source>
        <dbReference type="ARBA" id="ARBA00022448"/>
    </source>
</evidence>
<evidence type="ECO:0000256" key="7">
    <source>
        <dbReference type="ARBA" id="ARBA00023065"/>
    </source>
</evidence>
<keyword evidence="7" id="KW-0406">Ion transport</keyword>
<gene>
    <name evidence="14" type="ORF">LMG23994_04912</name>
</gene>
<keyword evidence="8" id="KW-0626">Porin</keyword>
<evidence type="ECO:0000256" key="9">
    <source>
        <dbReference type="ARBA" id="ARBA00023136"/>
    </source>
</evidence>
<dbReference type="RefSeq" id="WP_224007054.1">
    <property type="nucleotide sequence ID" value="NZ_CAJZAF010000032.1"/>
</dbReference>
<protein>
    <submittedName>
        <fullName evidence="14">Outer membrane porin protein 32</fullName>
    </submittedName>
</protein>
<evidence type="ECO:0000313" key="15">
    <source>
        <dbReference type="Proteomes" id="UP000701702"/>
    </source>
</evidence>
<dbReference type="InterPro" id="IPR023614">
    <property type="entry name" value="Porin_dom_sf"/>
</dbReference>
<feature type="chain" id="PRO_5045313080" evidence="12">
    <location>
        <begin position="46"/>
        <end position="359"/>
    </location>
</feature>
<feature type="domain" description="Porin" evidence="13">
    <location>
        <begin position="34"/>
        <end position="335"/>
    </location>
</feature>
<comment type="subcellular location">
    <subcellularLocation>
        <location evidence="1">Cell outer membrane</location>
        <topology evidence="1">Multi-pass membrane protein</topology>
    </subcellularLocation>
</comment>
<evidence type="ECO:0000256" key="11">
    <source>
        <dbReference type="SAM" id="MobiDB-lite"/>
    </source>
</evidence>
<dbReference type="SUPFAM" id="SSF56935">
    <property type="entry name" value="Porins"/>
    <property type="match status" value="1"/>
</dbReference>
<dbReference type="Pfam" id="PF13609">
    <property type="entry name" value="Porin_4"/>
    <property type="match status" value="1"/>
</dbReference>
<feature type="signal peptide" evidence="12">
    <location>
        <begin position="1"/>
        <end position="45"/>
    </location>
</feature>
<proteinExistence type="predicted"/>
<evidence type="ECO:0000256" key="5">
    <source>
        <dbReference type="ARBA" id="ARBA00022692"/>
    </source>
</evidence>
<dbReference type="PANTHER" id="PTHR34501:SF9">
    <property type="entry name" value="MAJOR OUTER MEMBRANE PROTEIN P.IA"/>
    <property type="match status" value="1"/>
</dbReference>
<evidence type="ECO:0000256" key="6">
    <source>
        <dbReference type="ARBA" id="ARBA00022729"/>
    </source>
</evidence>
<evidence type="ECO:0000256" key="1">
    <source>
        <dbReference type="ARBA" id="ARBA00004571"/>
    </source>
</evidence>
<evidence type="ECO:0000259" key="13">
    <source>
        <dbReference type="Pfam" id="PF13609"/>
    </source>
</evidence>
<evidence type="ECO:0000256" key="2">
    <source>
        <dbReference type="ARBA" id="ARBA00011233"/>
    </source>
</evidence>
<feature type="region of interest" description="Disordered" evidence="11">
    <location>
        <begin position="1"/>
        <end position="25"/>
    </location>
</feature>
<name>A0ABN7ZAZ7_9BURK</name>
<dbReference type="CDD" id="cd00342">
    <property type="entry name" value="gram_neg_porins"/>
    <property type="match status" value="1"/>
</dbReference>
<keyword evidence="10" id="KW-0998">Cell outer membrane</keyword>
<evidence type="ECO:0000256" key="12">
    <source>
        <dbReference type="SAM" id="SignalP"/>
    </source>
</evidence>
<keyword evidence="9" id="KW-0472">Membrane</keyword>
<dbReference type="EMBL" id="CAJZAF010000032">
    <property type="protein sequence ID" value="CAG9182463.1"/>
    <property type="molecule type" value="Genomic_DNA"/>
</dbReference>
<dbReference type="InterPro" id="IPR050298">
    <property type="entry name" value="Gram-neg_bact_OMP"/>
</dbReference>
<keyword evidence="15" id="KW-1185">Reference proteome</keyword>
<dbReference type="Gene3D" id="2.40.160.10">
    <property type="entry name" value="Porin"/>
    <property type="match status" value="1"/>
</dbReference>
<reference evidence="14 15" key="1">
    <citation type="submission" date="2021-08" db="EMBL/GenBank/DDBJ databases">
        <authorList>
            <person name="Peeters C."/>
        </authorList>
    </citation>
    <scope>NUCLEOTIDE SEQUENCE [LARGE SCALE GENOMIC DNA]</scope>
    <source>
        <strain evidence="14 15">LMG 23994</strain>
    </source>
</reference>
<dbReference type="Proteomes" id="UP000701702">
    <property type="component" value="Unassembled WGS sequence"/>
</dbReference>
<dbReference type="InterPro" id="IPR033900">
    <property type="entry name" value="Gram_neg_porin_domain"/>
</dbReference>
<comment type="caution">
    <text evidence="14">The sequence shown here is derived from an EMBL/GenBank/DDBJ whole genome shotgun (WGS) entry which is preliminary data.</text>
</comment>
<evidence type="ECO:0000256" key="4">
    <source>
        <dbReference type="ARBA" id="ARBA00022452"/>
    </source>
</evidence>
<keyword evidence="6 12" id="KW-0732">Signal</keyword>
<evidence type="ECO:0000313" key="14">
    <source>
        <dbReference type="EMBL" id="CAG9182463.1"/>
    </source>
</evidence>
<keyword evidence="4" id="KW-1134">Transmembrane beta strand</keyword>
<accession>A0ABN7ZAZ7</accession>
<evidence type="ECO:0000256" key="8">
    <source>
        <dbReference type="ARBA" id="ARBA00023114"/>
    </source>
</evidence>
<evidence type="ECO:0000256" key="10">
    <source>
        <dbReference type="ARBA" id="ARBA00023237"/>
    </source>
</evidence>
<keyword evidence="5" id="KW-0812">Transmembrane</keyword>
<organism evidence="14 15">
    <name type="scientific">Cupriavidus pinatubonensis</name>
    <dbReference type="NCBI Taxonomy" id="248026"/>
    <lineage>
        <taxon>Bacteria</taxon>
        <taxon>Pseudomonadati</taxon>
        <taxon>Pseudomonadota</taxon>
        <taxon>Betaproteobacteria</taxon>
        <taxon>Burkholderiales</taxon>
        <taxon>Burkholderiaceae</taxon>
        <taxon>Cupriavidus</taxon>
    </lineage>
</organism>
<comment type="subunit">
    <text evidence="2">Homotrimer.</text>
</comment>
<keyword evidence="3" id="KW-0813">Transport</keyword>
<sequence length="359" mass="38172">MTKERQPACARQGTASSRRRNPKGAPTRAKWYTLMLIAIPCAAHANGAQLYGLADAYVGVTRLSGQRSAAGVESGGMQTSFWGMTGSEDLGGGIKANFRLEGFFLADTGANGRAPTDGLFARNAYVGLENGFGEVRLGRLANPTYLATALFDAFSGSTKFSPLENVLWTPQQGRYIAGDTAWNNALGYYSPEFAGLSFRGLYSLGEQSGTNSQNNAVGMLLYERGPFSATFAIQRTRVGPGLPAGSWAQTAMVGGLSYDFKAIRLMTEYAHTSTGGASTSTDTLQVGAQIPLGSGRLLASAVSSRVRSDAMPDYRRHGLAGGYDYAISKRTDLYVLTMFDKVIGKGSGTSLALGMRQKF</sequence>